<protein>
    <recommendedName>
        <fullName evidence="13">Receptor ligand binding region domain-containing protein</fullName>
    </recommendedName>
</protein>
<dbReference type="OrthoDB" id="439917at2759"/>
<dbReference type="InterPro" id="IPR028082">
    <property type="entry name" value="Peripla_BP_I"/>
</dbReference>
<evidence type="ECO:0008006" key="13">
    <source>
        <dbReference type="Google" id="ProtNLM"/>
    </source>
</evidence>
<feature type="signal peptide" evidence="7">
    <location>
        <begin position="1"/>
        <end position="35"/>
    </location>
</feature>
<dbReference type="STRING" id="1169540.A0A0G4EMI1"/>
<dbReference type="SUPFAM" id="SSF53822">
    <property type="entry name" value="Periplasmic binding protein-like I"/>
    <property type="match status" value="1"/>
</dbReference>
<proteinExistence type="predicted"/>
<evidence type="ECO:0000256" key="5">
    <source>
        <dbReference type="SAM" id="MobiDB-lite"/>
    </source>
</evidence>
<feature type="region of interest" description="Disordered" evidence="5">
    <location>
        <begin position="1376"/>
        <end position="1477"/>
    </location>
</feature>
<evidence type="ECO:0000256" key="3">
    <source>
        <dbReference type="ARBA" id="ARBA00022989"/>
    </source>
</evidence>
<feature type="chain" id="PRO_5005187334" description="Receptor ligand binding region domain-containing protein" evidence="7">
    <location>
        <begin position="36"/>
        <end position="1477"/>
    </location>
</feature>
<evidence type="ECO:0000256" key="4">
    <source>
        <dbReference type="ARBA" id="ARBA00023136"/>
    </source>
</evidence>
<dbReference type="InterPro" id="IPR010308">
    <property type="entry name" value="TRP_C"/>
</dbReference>
<feature type="transmembrane region" description="Helical" evidence="6">
    <location>
        <begin position="1110"/>
        <end position="1130"/>
    </location>
</feature>
<feature type="compositionally biased region" description="Acidic residues" evidence="5">
    <location>
        <begin position="1442"/>
        <end position="1452"/>
    </location>
</feature>
<evidence type="ECO:0000256" key="7">
    <source>
        <dbReference type="SAM" id="SignalP"/>
    </source>
</evidence>
<comment type="subcellular location">
    <subcellularLocation>
        <location evidence="1">Membrane</location>
    </subcellularLocation>
</comment>
<dbReference type="InterPro" id="IPR009030">
    <property type="entry name" value="Growth_fac_rcpt_cys_sf"/>
</dbReference>
<feature type="transmembrane region" description="Helical" evidence="6">
    <location>
        <begin position="1194"/>
        <end position="1221"/>
    </location>
</feature>
<feature type="region of interest" description="Disordered" evidence="5">
    <location>
        <begin position="918"/>
        <end position="986"/>
    </location>
</feature>
<reference evidence="11 12" key="1">
    <citation type="submission" date="2014-11" db="EMBL/GenBank/DDBJ databases">
        <authorList>
            <person name="Zhu J."/>
            <person name="Qi W."/>
            <person name="Song R."/>
        </authorList>
    </citation>
    <scope>NUCLEOTIDE SEQUENCE [LARGE SCALE GENOMIC DNA]</scope>
</reference>
<feature type="domain" description="Tyrosine-protein kinase ephrin type A/B receptor-like" evidence="10">
    <location>
        <begin position="496"/>
        <end position="537"/>
    </location>
</feature>
<feature type="region of interest" description="Disordered" evidence="5">
    <location>
        <begin position="863"/>
        <end position="903"/>
    </location>
</feature>
<dbReference type="EMBL" id="CDMY01000274">
    <property type="protein sequence ID" value="CEL98605.1"/>
    <property type="molecule type" value="Genomic_DNA"/>
</dbReference>
<dbReference type="Pfam" id="PF01094">
    <property type="entry name" value="ANF_receptor"/>
    <property type="match status" value="1"/>
</dbReference>
<sequence>MARTTSLIVAVSQLKPSSALLLALIVSLVISPGRCANPNITLLAIDSSDGDLQNRIWPLIESALADLNNRTDVLPGHHLVLEPVRPAKCQIDNVANAAVAAFKNGPTKVGVIGDNCPVGCSVISPIARALNVLVKSPYCADTTVYPYLTKMPPDANSKVGIVKGMVRTFAWTRFFWLVQEDPFMLELAASVKASLVEYDDHDMGTWTVKSPSQVDGLIDELVQQRPRVIITAWFTTLGSNFNCALAKRGYFANNTRVVLISLQAPGDATEQTDCSQAQIDSVMPFYLDIDPGTWHYGGPPHAVSNRTAREVYDEYVLSCITAGSARCATQASAFFYDTVWEWARVLDAWFRDGGTLQQLEEPTNSTLEWLWQESLKADYWGVTGYVRFTPRTASRIGSYFIVQTQGATRATVKLAKYTDDGGLQWDASAPVVWPGPEGRVTYPGRPRTRRRKEGQCVECDVGTVSSVPNQLSCVPCREGFFQNSTGQTDCDVCQMGHFSGSQAAECTPCSPGSYQDLPGQSECQSCPPGSFSQAGGASECDLCPYGTFQSAANSTHCLSCPVSKTTLSRGERQMGNCTCAEGSYLDISSNRCTSCHGREGLQCPGSHSYDLPLVERNYWAAEVIDKSSFSGLEIFRCLEIDACPGGSPDPLLAGVMPMCDEGREGISCSLCVDGYYKTNKQCRKCDSRHGTPPMLITVLLLLLAGALFHILVNAPQTRKLAVTLNISLTLGMLVNFMQNLTVIGTFTIAYPEYVHVLFEFTSVFLLDIQWIRTGCILGNAPVFDYVLRQIFPLFLVAIFLSLWAVCKALKLAGVIPVPTVEEGPSGVYVGKRSSLTRFMFRMVNRENLRDALSEFAESRRRQGYIAGSTRGDDRESVRGSVRDDSTECPDSPVSPFKRDTGSIEGSTLAMVSDLLQHTEADQQQQQQQQQGDDMTDQKQQYQPGKETTGFDKQQQQRKQLRISPAAADNTTDGTGGGPKKSPKRGLTRAVTAMKLHVKEMIESDITSFDKFHNSIGLMTLILYVSFVNNVCKAFQCYIHPSGRRTLLAYPSVLCDSDQWRHVFLPLGLLGLCIGVYVFFSYTSIMAPFRFHSASFRTRFRFLVFRFRPDVYWWGALLMLRNLLIATVTAMTPNDGHVQVLVTLTILIISMALQAYFWPWFSTENNILDIMLLLGLAIMCVAGSYFIGRSDENEAFFAAVLVLTIFLSVFSVVLSVVLPLLVASHPTLKDRHHRRNKKLALDMKILGYCLSNTSRKALEADIAAIPASDKSKLHSTIEMLKLEVVERSAYIKALEHVFGKGSDTIPEEEMLKEFGIGMRFSKRLSVKETALSEELVASTIQNFIQERRSSLAVCPDPQRPGTRRSSLQLSIPEQYSAEQLEGGDPNQLSPPQGRRTSGSSMSSPSVRLSVPRDHQETENDVATDKDLRFAAEGAFSHPPPYDSGDDDGAEVAADDALVGKRSSFPVVSWTDEDLEGQR</sequence>
<dbReference type="PANTHER" id="PTHR11319">
    <property type="entry name" value="G PROTEIN-COUPLED RECEPTOR-RELATED"/>
    <property type="match status" value="1"/>
</dbReference>
<feature type="compositionally biased region" description="Basic and acidic residues" evidence="5">
    <location>
        <begin position="1409"/>
        <end position="1428"/>
    </location>
</feature>
<keyword evidence="4 6" id="KW-0472">Membrane</keyword>
<dbReference type="PANTHER" id="PTHR11319:SF35">
    <property type="entry name" value="OUTER MEMBRANE PROTEIN PMPC-RELATED"/>
    <property type="match status" value="1"/>
</dbReference>
<dbReference type="InterPro" id="IPR001828">
    <property type="entry name" value="ANF_lig-bd_rcpt"/>
</dbReference>
<dbReference type="Proteomes" id="UP000041254">
    <property type="component" value="Unassembled WGS sequence"/>
</dbReference>
<dbReference type="SUPFAM" id="SSF57184">
    <property type="entry name" value="Growth factor receptor domain"/>
    <property type="match status" value="1"/>
</dbReference>
<feature type="domain" description="TRP C-terminal" evidence="9">
    <location>
        <begin position="1090"/>
        <end position="1236"/>
    </location>
</feature>
<gene>
    <name evidence="11" type="ORF">Vbra_20580</name>
</gene>
<keyword evidence="3 6" id="KW-1133">Transmembrane helix</keyword>
<dbReference type="PhylomeDB" id="A0A0G4EMI1"/>
<dbReference type="InterPro" id="IPR011641">
    <property type="entry name" value="Tyr-kin_ephrin_A/B_rcpt-like"/>
</dbReference>
<feature type="transmembrane region" description="Helical" evidence="6">
    <location>
        <begin position="724"/>
        <end position="750"/>
    </location>
</feature>
<keyword evidence="7" id="KW-0732">Signal</keyword>
<feature type="transmembrane region" description="Helical" evidence="6">
    <location>
        <begin position="1169"/>
        <end position="1187"/>
    </location>
</feature>
<feature type="transmembrane region" description="Helical" evidence="6">
    <location>
        <begin position="1066"/>
        <end position="1090"/>
    </location>
</feature>
<feature type="transmembrane region" description="Helical" evidence="6">
    <location>
        <begin position="1137"/>
        <end position="1157"/>
    </location>
</feature>
<evidence type="ECO:0000259" key="8">
    <source>
        <dbReference type="Pfam" id="PF01094"/>
    </source>
</evidence>
<keyword evidence="2 6" id="KW-0812">Transmembrane</keyword>
<evidence type="ECO:0000313" key="12">
    <source>
        <dbReference type="Proteomes" id="UP000041254"/>
    </source>
</evidence>
<evidence type="ECO:0000259" key="9">
    <source>
        <dbReference type="Pfam" id="PF06011"/>
    </source>
</evidence>
<evidence type="ECO:0000259" key="10">
    <source>
        <dbReference type="Pfam" id="PF07699"/>
    </source>
</evidence>
<dbReference type="VEuPathDB" id="CryptoDB:Vbra_20580"/>
<dbReference type="InParanoid" id="A0A0G4EMI1"/>
<dbReference type="OMA" id="CANPNIT"/>
<dbReference type="SMART" id="SM01411">
    <property type="entry name" value="Ephrin_rec_like"/>
    <property type="match status" value="3"/>
</dbReference>
<keyword evidence="12" id="KW-1185">Reference proteome</keyword>
<accession>A0A0G4EMI1</accession>
<dbReference type="Gene3D" id="2.10.50.10">
    <property type="entry name" value="Tumor Necrosis Factor Receptor, subunit A, domain 2"/>
    <property type="match status" value="3"/>
</dbReference>
<feature type="compositionally biased region" description="Low complexity" evidence="5">
    <location>
        <begin position="1392"/>
        <end position="1408"/>
    </location>
</feature>
<feature type="compositionally biased region" description="Basic and acidic residues" evidence="5">
    <location>
        <begin position="870"/>
        <end position="885"/>
    </location>
</feature>
<evidence type="ECO:0000256" key="1">
    <source>
        <dbReference type="ARBA" id="ARBA00004370"/>
    </source>
</evidence>
<name>A0A0G4EMI1_VITBC</name>
<evidence type="ECO:0000256" key="6">
    <source>
        <dbReference type="SAM" id="Phobius"/>
    </source>
</evidence>
<feature type="transmembrane region" description="Helical" evidence="6">
    <location>
        <begin position="786"/>
        <end position="806"/>
    </location>
</feature>
<dbReference type="Gene3D" id="3.40.50.2300">
    <property type="match status" value="2"/>
</dbReference>
<evidence type="ECO:0000313" key="11">
    <source>
        <dbReference type="EMBL" id="CEL98605.1"/>
    </source>
</evidence>
<evidence type="ECO:0000256" key="2">
    <source>
        <dbReference type="ARBA" id="ARBA00022692"/>
    </source>
</evidence>
<feature type="transmembrane region" description="Helical" evidence="6">
    <location>
        <begin position="694"/>
        <end position="712"/>
    </location>
</feature>
<dbReference type="Pfam" id="PF07699">
    <property type="entry name" value="Ephrin_rec_like"/>
    <property type="match status" value="1"/>
</dbReference>
<feature type="domain" description="Receptor ligand binding region" evidence="8">
    <location>
        <begin position="62"/>
        <end position="406"/>
    </location>
</feature>
<dbReference type="Pfam" id="PF06011">
    <property type="entry name" value="TRP"/>
    <property type="match status" value="1"/>
</dbReference>
<feature type="compositionally biased region" description="Low complexity" evidence="5">
    <location>
        <begin position="921"/>
        <end position="940"/>
    </location>
</feature>
<dbReference type="GO" id="GO:0016020">
    <property type="term" value="C:membrane"/>
    <property type="evidence" value="ECO:0007669"/>
    <property type="project" value="UniProtKB-SubCell"/>
</dbReference>
<organism evidence="11 12">
    <name type="scientific">Vitrella brassicaformis (strain CCMP3155)</name>
    <dbReference type="NCBI Taxonomy" id="1169540"/>
    <lineage>
        <taxon>Eukaryota</taxon>
        <taxon>Sar</taxon>
        <taxon>Alveolata</taxon>
        <taxon>Colpodellida</taxon>
        <taxon>Vitrellaceae</taxon>
        <taxon>Vitrella</taxon>
    </lineage>
</organism>